<evidence type="ECO:0000256" key="3">
    <source>
        <dbReference type="ARBA" id="ARBA00023163"/>
    </source>
</evidence>
<dbReference type="Pfam" id="PF08220">
    <property type="entry name" value="HTH_DeoR"/>
    <property type="match status" value="1"/>
</dbReference>
<dbReference type="PROSITE" id="PS51000">
    <property type="entry name" value="HTH_DEOR_2"/>
    <property type="match status" value="1"/>
</dbReference>
<feature type="domain" description="HTH deoR-type" evidence="4">
    <location>
        <begin position="20"/>
        <end position="75"/>
    </location>
</feature>
<accession>A0AAU8DQE7</accession>
<reference evidence="5" key="1">
    <citation type="submission" date="2024-05" db="EMBL/GenBank/DDBJ databases">
        <authorList>
            <person name="Cai S.Y."/>
            <person name="Jin L.M."/>
            <person name="Li H.R."/>
        </authorList>
    </citation>
    <scope>NUCLEOTIDE SEQUENCE</scope>
    <source>
        <strain evidence="5">A5-74</strain>
    </source>
</reference>
<dbReference type="PROSITE" id="PS00894">
    <property type="entry name" value="HTH_DEOR_1"/>
    <property type="match status" value="1"/>
</dbReference>
<evidence type="ECO:0000256" key="1">
    <source>
        <dbReference type="ARBA" id="ARBA00023015"/>
    </source>
</evidence>
<dbReference type="InterPro" id="IPR011991">
    <property type="entry name" value="ArsR-like_HTH"/>
</dbReference>
<gene>
    <name evidence="5" type="ORF">ABLG96_04025</name>
</gene>
<dbReference type="InterPro" id="IPR050313">
    <property type="entry name" value="Carb_Metab_HTH_regulators"/>
</dbReference>
<keyword evidence="2 5" id="KW-0238">DNA-binding</keyword>
<dbReference type="EMBL" id="CP159218">
    <property type="protein sequence ID" value="XCG64517.1"/>
    <property type="molecule type" value="Genomic_DNA"/>
</dbReference>
<evidence type="ECO:0000259" key="4">
    <source>
        <dbReference type="PROSITE" id="PS51000"/>
    </source>
</evidence>
<evidence type="ECO:0000256" key="2">
    <source>
        <dbReference type="ARBA" id="ARBA00023125"/>
    </source>
</evidence>
<keyword evidence="3" id="KW-0804">Transcription</keyword>
<dbReference type="GO" id="GO:0003700">
    <property type="term" value="F:DNA-binding transcription factor activity"/>
    <property type="evidence" value="ECO:0007669"/>
    <property type="project" value="InterPro"/>
</dbReference>
<organism evidence="5">
    <name type="scientific">Nakamurella sp. A5-74</name>
    <dbReference type="NCBI Taxonomy" id="3158264"/>
    <lineage>
        <taxon>Bacteria</taxon>
        <taxon>Bacillati</taxon>
        <taxon>Actinomycetota</taxon>
        <taxon>Actinomycetes</taxon>
        <taxon>Nakamurellales</taxon>
        <taxon>Nakamurellaceae</taxon>
        <taxon>Nakamurella</taxon>
    </lineage>
</organism>
<dbReference type="SMART" id="SM00420">
    <property type="entry name" value="HTH_DEOR"/>
    <property type="match status" value="1"/>
</dbReference>
<proteinExistence type="predicted"/>
<dbReference type="GO" id="GO:0003677">
    <property type="term" value="F:DNA binding"/>
    <property type="evidence" value="ECO:0007669"/>
    <property type="project" value="UniProtKB-KW"/>
</dbReference>
<dbReference type="PRINTS" id="PR00037">
    <property type="entry name" value="HTHLACR"/>
</dbReference>
<dbReference type="AlphaFoldDB" id="A0AAU8DQE7"/>
<dbReference type="Gene3D" id="3.40.50.1360">
    <property type="match status" value="1"/>
</dbReference>
<dbReference type="PANTHER" id="PTHR30363:SF44">
    <property type="entry name" value="AGA OPERON TRANSCRIPTIONAL REPRESSOR-RELATED"/>
    <property type="match status" value="1"/>
</dbReference>
<dbReference type="InterPro" id="IPR018356">
    <property type="entry name" value="Tscrpt_reg_HTH_DeoR_CS"/>
</dbReference>
<name>A0AAU8DQE7_9ACTN</name>
<dbReference type="SUPFAM" id="SSF46785">
    <property type="entry name" value="Winged helix' DNA-binding domain"/>
    <property type="match status" value="1"/>
</dbReference>
<dbReference type="InterPro" id="IPR014036">
    <property type="entry name" value="DeoR-like_C"/>
</dbReference>
<dbReference type="SUPFAM" id="SSF100950">
    <property type="entry name" value="NagB/RpiA/CoA transferase-like"/>
    <property type="match status" value="1"/>
</dbReference>
<dbReference type="Gene3D" id="1.10.10.10">
    <property type="entry name" value="Winged helix-like DNA-binding domain superfamily/Winged helix DNA-binding domain"/>
    <property type="match status" value="1"/>
</dbReference>
<dbReference type="InterPro" id="IPR037171">
    <property type="entry name" value="NagB/RpiA_transferase-like"/>
</dbReference>
<keyword evidence="1" id="KW-0805">Transcription regulation</keyword>
<sequence length="280" mass="29586">MSPQIGERCESARGRSTMFAAQRRQAILELLHARGAVSLRDLSEAVQSSEVTIRRDIQALERDGLVDRRRGGAALPGGLSHEQSYRQKTRVAAAEKADIAVLASTLVEEGDAIVIGAGTTTEEFARGLVRMKDLTVVTNSLLVAQVLAWTAVEVVMTGGSLRGTTYALVGGSAETAFAQLRVRRAFLSGNGLTAERGLSTPNMHVAGVDKTIAAAAQEVVVLADHTKLGIDTMFQTVPTSRISHLVTDGAADRVLLEAVGAVGVTVHVAPPRRTSAKDRA</sequence>
<dbReference type="RefSeq" id="WP_353650130.1">
    <property type="nucleotide sequence ID" value="NZ_CP159218.1"/>
</dbReference>
<dbReference type="InterPro" id="IPR036390">
    <property type="entry name" value="WH_DNA-bd_sf"/>
</dbReference>
<dbReference type="InterPro" id="IPR036388">
    <property type="entry name" value="WH-like_DNA-bd_sf"/>
</dbReference>
<protein>
    <submittedName>
        <fullName evidence="5">DeoR/GlpR family DNA-binding transcription regulator</fullName>
    </submittedName>
</protein>
<evidence type="ECO:0000313" key="5">
    <source>
        <dbReference type="EMBL" id="XCG64517.1"/>
    </source>
</evidence>
<dbReference type="CDD" id="cd00090">
    <property type="entry name" value="HTH_ARSR"/>
    <property type="match status" value="1"/>
</dbReference>
<dbReference type="Pfam" id="PF00455">
    <property type="entry name" value="DeoRC"/>
    <property type="match status" value="1"/>
</dbReference>
<dbReference type="InterPro" id="IPR001034">
    <property type="entry name" value="DeoR_HTH"/>
</dbReference>
<dbReference type="PANTHER" id="PTHR30363">
    <property type="entry name" value="HTH-TYPE TRANSCRIPTIONAL REGULATOR SRLR-RELATED"/>
    <property type="match status" value="1"/>
</dbReference>
<dbReference type="SMART" id="SM01134">
    <property type="entry name" value="DeoRC"/>
    <property type="match status" value="1"/>
</dbReference>